<feature type="chain" id="PRO_5046995377" evidence="1">
    <location>
        <begin position="21"/>
        <end position="107"/>
    </location>
</feature>
<keyword evidence="1" id="KW-0732">Signal</keyword>
<dbReference type="RefSeq" id="WP_172204538.1">
    <property type="nucleotide sequence ID" value="NZ_CP071060.1"/>
</dbReference>
<evidence type="ECO:0000313" key="3">
    <source>
        <dbReference type="Proteomes" id="UP000663570"/>
    </source>
</evidence>
<name>A0ABX7MBE5_9RHOO</name>
<proteinExistence type="predicted"/>
<sequence length="107" mass="11536">MNIRLIAATALALSATIAHADPVTINPPPKHECKQPSPLGMEPSTAQIKSYNKAFDAYKACMSAYIADRQAAGNKIAELYKAEVEAGNAAIKEFNDWANTVKSDKDK</sequence>
<evidence type="ECO:0000256" key="1">
    <source>
        <dbReference type="SAM" id="SignalP"/>
    </source>
</evidence>
<feature type="signal peptide" evidence="1">
    <location>
        <begin position="1"/>
        <end position="20"/>
    </location>
</feature>
<dbReference type="EMBL" id="CP071060">
    <property type="protein sequence ID" value="QSI77785.1"/>
    <property type="molecule type" value="Genomic_DNA"/>
</dbReference>
<organism evidence="2 3">
    <name type="scientific">Niveibacterium microcysteis</name>
    <dbReference type="NCBI Taxonomy" id="2811415"/>
    <lineage>
        <taxon>Bacteria</taxon>
        <taxon>Pseudomonadati</taxon>
        <taxon>Pseudomonadota</taxon>
        <taxon>Betaproteobacteria</taxon>
        <taxon>Rhodocyclales</taxon>
        <taxon>Rhodocyclaceae</taxon>
        <taxon>Niveibacterium</taxon>
    </lineage>
</organism>
<reference evidence="2 3" key="1">
    <citation type="submission" date="2021-02" db="EMBL/GenBank/DDBJ databases">
        <title>Niveibacterium changnyeongensis HC41.</title>
        <authorList>
            <person name="Kang M."/>
        </authorList>
    </citation>
    <scope>NUCLEOTIDE SEQUENCE [LARGE SCALE GENOMIC DNA]</scope>
    <source>
        <strain evidence="2 3">HC41</strain>
    </source>
</reference>
<gene>
    <name evidence="2" type="ORF">JY500_03775</name>
</gene>
<dbReference type="Proteomes" id="UP000663570">
    <property type="component" value="Chromosome"/>
</dbReference>
<keyword evidence="3" id="KW-1185">Reference proteome</keyword>
<accession>A0ABX7MBE5</accession>
<evidence type="ECO:0000313" key="2">
    <source>
        <dbReference type="EMBL" id="QSI77785.1"/>
    </source>
</evidence>
<protein>
    <submittedName>
        <fullName evidence="2">Uncharacterized protein</fullName>
    </submittedName>
</protein>